<feature type="transmembrane region" description="Helical" evidence="5">
    <location>
        <begin position="444"/>
        <end position="463"/>
    </location>
</feature>
<evidence type="ECO:0000256" key="2">
    <source>
        <dbReference type="ARBA" id="ARBA00022692"/>
    </source>
</evidence>
<dbReference type="Pfam" id="PF07690">
    <property type="entry name" value="MFS_1"/>
    <property type="match status" value="1"/>
</dbReference>
<dbReference type="PROSITE" id="PS50850">
    <property type="entry name" value="MFS"/>
    <property type="match status" value="1"/>
</dbReference>
<comment type="subcellular location">
    <subcellularLocation>
        <location evidence="1">Membrane</location>
        <topology evidence="1">Multi-pass membrane protein</topology>
    </subcellularLocation>
</comment>
<feature type="transmembrane region" description="Helical" evidence="5">
    <location>
        <begin position="483"/>
        <end position="504"/>
    </location>
</feature>
<keyword evidence="3 5" id="KW-1133">Transmembrane helix</keyword>
<evidence type="ECO:0000313" key="7">
    <source>
        <dbReference type="EMBL" id="MFC7409525.1"/>
    </source>
</evidence>
<proteinExistence type="predicted"/>
<feature type="transmembrane region" description="Helical" evidence="5">
    <location>
        <begin position="110"/>
        <end position="129"/>
    </location>
</feature>
<dbReference type="InterPro" id="IPR036259">
    <property type="entry name" value="MFS_trans_sf"/>
</dbReference>
<feature type="domain" description="Major facilitator superfamily (MFS) profile" evidence="6">
    <location>
        <begin position="45"/>
        <end position="512"/>
    </location>
</feature>
<feature type="transmembrane region" description="Helical" evidence="5">
    <location>
        <begin position="135"/>
        <end position="156"/>
    </location>
</feature>
<evidence type="ECO:0000313" key="8">
    <source>
        <dbReference type="Proteomes" id="UP001596501"/>
    </source>
</evidence>
<keyword evidence="2 5" id="KW-0812">Transmembrane</keyword>
<dbReference type="SUPFAM" id="SSF103473">
    <property type="entry name" value="MFS general substrate transporter"/>
    <property type="match status" value="1"/>
</dbReference>
<sequence>MFAIRNHKFNTLHCTKFTGIPTLSPLTSSKGTVSMNPPLKPPLWSFGMLVLTLVLAALDQTILSTALPAIARELSGDWPLAWVFSAYLLAATVVIVLYGRMADILGKKSMLLLAIGLFLLGSLACGASQDLQQLVMARALQGAGGGGLMTLAMLTVPDLFAPAQRGRYQGLLAAAYGISTMFGPLLGGTLVEHWSWHWAFWLNVPLAALAWGVLAWALPSKRHLTQASTPQESHIRIDWLGAALLAAALVLLLLATQHGQLHLSEHLPLWLLLAVGTAFTLTFLGHQYRTPHPLLPLSLFSRPAYTAVSFIGFATGVALYVAVVFLPQYLQVGLHLSPTGSAWHLFPLMAGITVAAVVSGKRLRADTPPVLLARVACTLMLLSFGLIVSMLQWHSHAPLALSAALLPLGLGLGLLFPIVTVVAQRVSPTHHMGIATAAPIMFRSLGGAAGVAVLAALLTHWMAEYMAATNAPAHNDASTAAMGHGLQLVFASAAAVVLLALWVCGWLPSAQRATVPEGAARCRP</sequence>
<evidence type="ECO:0000256" key="4">
    <source>
        <dbReference type="ARBA" id="ARBA00023136"/>
    </source>
</evidence>
<dbReference type="Proteomes" id="UP001596501">
    <property type="component" value="Unassembled WGS sequence"/>
</dbReference>
<feature type="transmembrane region" description="Helical" evidence="5">
    <location>
        <begin position="168"/>
        <end position="186"/>
    </location>
</feature>
<dbReference type="InterPro" id="IPR011701">
    <property type="entry name" value="MFS"/>
</dbReference>
<keyword evidence="4 5" id="KW-0472">Membrane</keyword>
<dbReference type="EMBL" id="JBHTCA010000007">
    <property type="protein sequence ID" value="MFC7409525.1"/>
    <property type="molecule type" value="Genomic_DNA"/>
</dbReference>
<comment type="caution">
    <text evidence="7">The sequence shown here is derived from an EMBL/GenBank/DDBJ whole genome shotgun (WGS) entry which is preliminary data.</text>
</comment>
<dbReference type="RefSeq" id="WP_382223375.1">
    <property type="nucleotide sequence ID" value="NZ_JBHTCA010000007.1"/>
</dbReference>
<feature type="transmembrane region" description="Helical" evidence="5">
    <location>
        <begin position="239"/>
        <end position="255"/>
    </location>
</feature>
<feature type="transmembrane region" description="Helical" evidence="5">
    <location>
        <begin position="399"/>
        <end position="423"/>
    </location>
</feature>
<evidence type="ECO:0000256" key="3">
    <source>
        <dbReference type="ARBA" id="ARBA00022989"/>
    </source>
</evidence>
<dbReference type="Gene3D" id="1.20.1720.10">
    <property type="entry name" value="Multidrug resistance protein D"/>
    <property type="match status" value="1"/>
</dbReference>
<evidence type="ECO:0000259" key="6">
    <source>
        <dbReference type="PROSITE" id="PS50850"/>
    </source>
</evidence>
<accession>A0ABW2QJ79</accession>
<dbReference type="PANTHER" id="PTHR23501:SF197">
    <property type="entry name" value="COMD"/>
    <property type="match status" value="1"/>
</dbReference>
<evidence type="ECO:0000256" key="1">
    <source>
        <dbReference type="ARBA" id="ARBA00004141"/>
    </source>
</evidence>
<feature type="transmembrane region" description="Helical" evidence="5">
    <location>
        <begin position="305"/>
        <end position="330"/>
    </location>
</feature>
<organism evidence="7 8">
    <name type="scientific">Hydrogenophaga atypica</name>
    <dbReference type="NCBI Taxonomy" id="249409"/>
    <lineage>
        <taxon>Bacteria</taxon>
        <taxon>Pseudomonadati</taxon>
        <taxon>Pseudomonadota</taxon>
        <taxon>Betaproteobacteria</taxon>
        <taxon>Burkholderiales</taxon>
        <taxon>Comamonadaceae</taxon>
        <taxon>Hydrogenophaga</taxon>
    </lineage>
</organism>
<reference evidence="8" key="1">
    <citation type="journal article" date="2019" name="Int. J. Syst. Evol. Microbiol.">
        <title>The Global Catalogue of Microorganisms (GCM) 10K type strain sequencing project: providing services to taxonomists for standard genome sequencing and annotation.</title>
        <authorList>
            <consortium name="The Broad Institute Genomics Platform"/>
            <consortium name="The Broad Institute Genome Sequencing Center for Infectious Disease"/>
            <person name="Wu L."/>
            <person name="Ma J."/>
        </authorList>
    </citation>
    <scope>NUCLEOTIDE SEQUENCE [LARGE SCALE GENOMIC DNA]</scope>
    <source>
        <strain evidence="8">CGMCC 1.12371</strain>
    </source>
</reference>
<gene>
    <name evidence="7" type="ORF">ACFQPB_11700</name>
</gene>
<dbReference type="PRINTS" id="PR01036">
    <property type="entry name" value="TCRTETB"/>
</dbReference>
<dbReference type="Gene3D" id="1.20.1250.20">
    <property type="entry name" value="MFS general substrate transporter like domains"/>
    <property type="match status" value="1"/>
</dbReference>
<keyword evidence="8" id="KW-1185">Reference proteome</keyword>
<protein>
    <submittedName>
        <fullName evidence="7">MFS transporter</fullName>
    </submittedName>
</protein>
<feature type="transmembrane region" description="Helical" evidence="5">
    <location>
        <begin position="79"/>
        <end position="98"/>
    </location>
</feature>
<feature type="transmembrane region" description="Helical" evidence="5">
    <location>
        <begin position="43"/>
        <end position="67"/>
    </location>
</feature>
<feature type="transmembrane region" description="Helical" evidence="5">
    <location>
        <begin position="267"/>
        <end position="284"/>
    </location>
</feature>
<feature type="transmembrane region" description="Helical" evidence="5">
    <location>
        <begin position="342"/>
        <end position="359"/>
    </location>
</feature>
<feature type="transmembrane region" description="Helical" evidence="5">
    <location>
        <begin position="198"/>
        <end position="218"/>
    </location>
</feature>
<name>A0ABW2QJ79_9BURK</name>
<evidence type="ECO:0000256" key="5">
    <source>
        <dbReference type="SAM" id="Phobius"/>
    </source>
</evidence>
<dbReference type="InterPro" id="IPR020846">
    <property type="entry name" value="MFS_dom"/>
</dbReference>
<dbReference type="PANTHER" id="PTHR23501">
    <property type="entry name" value="MAJOR FACILITATOR SUPERFAMILY"/>
    <property type="match status" value="1"/>
</dbReference>
<feature type="transmembrane region" description="Helical" evidence="5">
    <location>
        <begin position="371"/>
        <end position="393"/>
    </location>
</feature>